<reference evidence="1" key="1">
    <citation type="submission" date="2021-03" db="EMBL/GenBank/DDBJ databases">
        <authorList>
            <consortium name="Genoscope - CEA"/>
            <person name="William W."/>
        </authorList>
    </citation>
    <scope>NUCLEOTIDE SEQUENCE</scope>
    <source>
        <strain evidence="1">Doubled-haploid Pahang</strain>
    </source>
</reference>
<name>A0A8D7A0G4_MUSAM</name>
<dbReference type="AlphaFoldDB" id="A0A8D7A0G4"/>
<gene>
    <name evidence="1" type="ORF">GSMUA_282250.1</name>
</gene>
<sequence>MRPRLSSDSGGTIKIRRPTPREHGLVSTWLGLAARISPAETRRLYSSTWPLRWTTRTTSSAPHGRTQAKQHRRLFPILTSSLPPSSCGHGLYKRSTRMPSRFRSQPYMLPQGRADSQPSLAGLSHSLYSNPSSLRAASLDFPSFLSIRMLIQHSTTLASCLL</sequence>
<proteinExistence type="predicted"/>
<protein>
    <submittedName>
        <fullName evidence="1">(wild Malaysian banana) hypothetical protein</fullName>
    </submittedName>
</protein>
<organism evidence="1">
    <name type="scientific">Musa acuminata subsp. malaccensis</name>
    <name type="common">Wild banana</name>
    <name type="synonym">Musa malaccensis</name>
    <dbReference type="NCBI Taxonomy" id="214687"/>
    <lineage>
        <taxon>Eukaryota</taxon>
        <taxon>Viridiplantae</taxon>
        <taxon>Streptophyta</taxon>
        <taxon>Embryophyta</taxon>
        <taxon>Tracheophyta</taxon>
        <taxon>Spermatophyta</taxon>
        <taxon>Magnoliopsida</taxon>
        <taxon>Liliopsida</taxon>
        <taxon>Zingiberales</taxon>
        <taxon>Musaceae</taxon>
        <taxon>Musa</taxon>
    </lineage>
</organism>
<accession>A0A8D7A0G4</accession>
<dbReference type="EMBL" id="HG996470">
    <property type="protein sequence ID" value="CAG1840554.1"/>
    <property type="molecule type" value="Genomic_DNA"/>
</dbReference>
<evidence type="ECO:0000313" key="1">
    <source>
        <dbReference type="EMBL" id="CAG1840554.1"/>
    </source>
</evidence>